<protein>
    <submittedName>
        <fullName evidence="1">Uncharacterized protein</fullName>
    </submittedName>
</protein>
<sequence>MELKLPITDSTNIDSIADEITGCYLVSARWTMINDKNVTFVRNKAFGYCYNLKWAGPLSKFDADIACQNSKTTFVISHSLLEPFLVHLNDELSLPNSIEVRKLIGLDDNELQLAK</sequence>
<dbReference type="RefSeq" id="WP_074724182.1">
    <property type="nucleotide sequence ID" value="NZ_CBCRVS010000001.1"/>
</dbReference>
<gene>
    <name evidence="1" type="ORF">SAMN05444355_11331</name>
</gene>
<dbReference type="OrthoDB" id="1361519at2"/>
<dbReference type="EMBL" id="FOFZ01000013">
    <property type="protein sequence ID" value="SER47030.1"/>
    <property type="molecule type" value="Genomic_DNA"/>
</dbReference>
<organism evidence="1 2">
    <name type="scientific">Flavobacterium frigoris</name>
    <dbReference type="NCBI Taxonomy" id="229204"/>
    <lineage>
        <taxon>Bacteria</taxon>
        <taxon>Pseudomonadati</taxon>
        <taxon>Bacteroidota</taxon>
        <taxon>Flavobacteriia</taxon>
        <taxon>Flavobacteriales</taxon>
        <taxon>Flavobacteriaceae</taxon>
        <taxon>Flavobacterium</taxon>
    </lineage>
</organism>
<name>A0A1H9PG04_FLAFI</name>
<keyword evidence="2" id="KW-1185">Reference proteome</keyword>
<proteinExistence type="predicted"/>
<accession>A0A1H9PG04</accession>
<reference evidence="2" key="1">
    <citation type="submission" date="2016-10" db="EMBL/GenBank/DDBJ databases">
        <authorList>
            <person name="Varghese N."/>
            <person name="Submissions S."/>
        </authorList>
    </citation>
    <scope>NUCLEOTIDE SEQUENCE [LARGE SCALE GENOMIC DNA]</scope>
    <source>
        <strain evidence="2">DSM 15719</strain>
    </source>
</reference>
<dbReference type="Proteomes" id="UP000183658">
    <property type="component" value="Unassembled WGS sequence"/>
</dbReference>
<dbReference type="AlphaFoldDB" id="A0A1H9PG04"/>
<evidence type="ECO:0000313" key="2">
    <source>
        <dbReference type="Proteomes" id="UP000183658"/>
    </source>
</evidence>
<evidence type="ECO:0000313" key="1">
    <source>
        <dbReference type="EMBL" id="SER47030.1"/>
    </source>
</evidence>